<keyword evidence="3" id="KW-1185">Reference proteome</keyword>
<comment type="caution">
    <text evidence="2">The sequence shown here is derived from an EMBL/GenBank/DDBJ whole genome shotgun (WGS) entry which is preliminary data.</text>
</comment>
<feature type="region of interest" description="Disordered" evidence="1">
    <location>
        <begin position="26"/>
        <end position="52"/>
    </location>
</feature>
<sequence length="52" mass="5622">MGKGREGGLETPGAGTWMQMLSRWAKHGGRWRDSPRTKIPGGSLLAATGKER</sequence>
<accession>A0A9D4QME0</accession>
<name>A0A9D4QME0_DREPO</name>
<dbReference type="EMBL" id="JAIWYP010000004">
    <property type="protein sequence ID" value="KAH3836491.1"/>
    <property type="molecule type" value="Genomic_DNA"/>
</dbReference>
<proteinExistence type="predicted"/>
<protein>
    <submittedName>
        <fullName evidence="2">Uncharacterized protein</fullName>
    </submittedName>
</protein>
<evidence type="ECO:0000313" key="2">
    <source>
        <dbReference type="EMBL" id="KAH3836491.1"/>
    </source>
</evidence>
<reference evidence="2" key="2">
    <citation type="submission" date="2020-11" db="EMBL/GenBank/DDBJ databases">
        <authorList>
            <person name="McCartney M.A."/>
            <person name="Auch B."/>
            <person name="Kono T."/>
            <person name="Mallez S."/>
            <person name="Becker A."/>
            <person name="Gohl D.M."/>
            <person name="Silverstein K.A.T."/>
            <person name="Koren S."/>
            <person name="Bechman K.B."/>
            <person name="Herman A."/>
            <person name="Abrahante J.E."/>
            <person name="Garbe J."/>
        </authorList>
    </citation>
    <scope>NUCLEOTIDE SEQUENCE</scope>
    <source>
        <strain evidence="2">Duluth1</strain>
        <tissue evidence="2">Whole animal</tissue>
    </source>
</reference>
<evidence type="ECO:0000313" key="3">
    <source>
        <dbReference type="Proteomes" id="UP000828390"/>
    </source>
</evidence>
<organism evidence="2 3">
    <name type="scientific">Dreissena polymorpha</name>
    <name type="common">Zebra mussel</name>
    <name type="synonym">Mytilus polymorpha</name>
    <dbReference type="NCBI Taxonomy" id="45954"/>
    <lineage>
        <taxon>Eukaryota</taxon>
        <taxon>Metazoa</taxon>
        <taxon>Spiralia</taxon>
        <taxon>Lophotrochozoa</taxon>
        <taxon>Mollusca</taxon>
        <taxon>Bivalvia</taxon>
        <taxon>Autobranchia</taxon>
        <taxon>Heteroconchia</taxon>
        <taxon>Euheterodonta</taxon>
        <taxon>Imparidentia</taxon>
        <taxon>Neoheterodontei</taxon>
        <taxon>Myida</taxon>
        <taxon>Dreissenoidea</taxon>
        <taxon>Dreissenidae</taxon>
        <taxon>Dreissena</taxon>
    </lineage>
</organism>
<dbReference type="AlphaFoldDB" id="A0A9D4QME0"/>
<evidence type="ECO:0000256" key="1">
    <source>
        <dbReference type="SAM" id="MobiDB-lite"/>
    </source>
</evidence>
<reference evidence="2" key="1">
    <citation type="journal article" date="2019" name="bioRxiv">
        <title>The Genome of the Zebra Mussel, Dreissena polymorpha: A Resource for Invasive Species Research.</title>
        <authorList>
            <person name="McCartney M.A."/>
            <person name="Auch B."/>
            <person name="Kono T."/>
            <person name="Mallez S."/>
            <person name="Zhang Y."/>
            <person name="Obille A."/>
            <person name="Becker A."/>
            <person name="Abrahante J.E."/>
            <person name="Garbe J."/>
            <person name="Badalamenti J.P."/>
            <person name="Herman A."/>
            <person name="Mangelson H."/>
            <person name="Liachko I."/>
            <person name="Sullivan S."/>
            <person name="Sone E.D."/>
            <person name="Koren S."/>
            <person name="Silverstein K.A.T."/>
            <person name="Beckman K.B."/>
            <person name="Gohl D.M."/>
        </authorList>
    </citation>
    <scope>NUCLEOTIDE SEQUENCE</scope>
    <source>
        <strain evidence="2">Duluth1</strain>
        <tissue evidence="2">Whole animal</tissue>
    </source>
</reference>
<gene>
    <name evidence="2" type="ORF">DPMN_109862</name>
</gene>
<dbReference type="Proteomes" id="UP000828390">
    <property type="component" value="Unassembled WGS sequence"/>
</dbReference>